<evidence type="ECO:0000313" key="2">
    <source>
        <dbReference type="EMBL" id="KAA6359246.1"/>
    </source>
</evidence>
<dbReference type="Proteomes" id="UP000324800">
    <property type="component" value="Unassembled WGS sequence"/>
</dbReference>
<accession>A0A5J4TL68</accession>
<comment type="caution">
    <text evidence="2">The sequence shown here is derived from an EMBL/GenBank/DDBJ whole genome shotgun (WGS) entry which is preliminary data.</text>
</comment>
<reference evidence="2 3" key="1">
    <citation type="submission" date="2019-03" db="EMBL/GenBank/DDBJ databases">
        <title>Single cell metagenomics reveals metabolic interactions within the superorganism composed of flagellate Streblomastix strix and complex community of Bacteroidetes bacteria on its surface.</title>
        <authorList>
            <person name="Treitli S.C."/>
            <person name="Kolisko M."/>
            <person name="Husnik F."/>
            <person name="Keeling P."/>
            <person name="Hampl V."/>
        </authorList>
    </citation>
    <scope>NUCLEOTIDE SEQUENCE [LARGE SCALE GENOMIC DNA]</scope>
    <source>
        <strain evidence="2">ST1C</strain>
    </source>
</reference>
<keyword evidence="1" id="KW-0175">Coiled coil</keyword>
<sequence length="145" mass="16785">MMVNPKQAQKTVKKLAKKFIEQNRPELLSSYASLFASSAASVGWINEKTSFEIFFSLLFGMLESSDANASEVGMNLIKEGIRNKKKKDFRRKLESENKIERLNSEKNKIENDKRQLEQKVVESEQKAQRFEIDLNKAINEKKIIE</sequence>
<feature type="coiled-coil region" evidence="1">
    <location>
        <begin position="92"/>
        <end position="140"/>
    </location>
</feature>
<protein>
    <submittedName>
        <fullName evidence="2">Uncharacterized protein</fullName>
    </submittedName>
</protein>
<dbReference type="AlphaFoldDB" id="A0A5J4TL68"/>
<organism evidence="2 3">
    <name type="scientific">Streblomastix strix</name>
    <dbReference type="NCBI Taxonomy" id="222440"/>
    <lineage>
        <taxon>Eukaryota</taxon>
        <taxon>Metamonada</taxon>
        <taxon>Preaxostyla</taxon>
        <taxon>Oxymonadida</taxon>
        <taxon>Streblomastigidae</taxon>
        <taxon>Streblomastix</taxon>
    </lineage>
</organism>
<name>A0A5J4TL68_9EUKA</name>
<feature type="non-terminal residue" evidence="2">
    <location>
        <position position="145"/>
    </location>
</feature>
<evidence type="ECO:0000256" key="1">
    <source>
        <dbReference type="SAM" id="Coils"/>
    </source>
</evidence>
<gene>
    <name evidence="2" type="ORF">EZS28_045227</name>
</gene>
<dbReference type="EMBL" id="SNRW01028679">
    <property type="protein sequence ID" value="KAA6359246.1"/>
    <property type="molecule type" value="Genomic_DNA"/>
</dbReference>
<proteinExistence type="predicted"/>
<evidence type="ECO:0000313" key="3">
    <source>
        <dbReference type="Proteomes" id="UP000324800"/>
    </source>
</evidence>